<dbReference type="Pfam" id="PF06983">
    <property type="entry name" value="3-dmu-9_3-mt"/>
    <property type="match status" value="1"/>
</dbReference>
<organism evidence="2 3">
    <name type="scientific">Rufibacter quisquiliarum</name>
    <dbReference type="NCBI Taxonomy" id="1549639"/>
    <lineage>
        <taxon>Bacteria</taxon>
        <taxon>Pseudomonadati</taxon>
        <taxon>Bacteroidota</taxon>
        <taxon>Cytophagia</taxon>
        <taxon>Cytophagales</taxon>
        <taxon>Hymenobacteraceae</taxon>
        <taxon>Rufibacter</taxon>
    </lineage>
</organism>
<dbReference type="EMBL" id="JACJIQ010000012">
    <property type="protein sequence ID" value="MBA9078247.1"/>
    <property type="molecule type" value="Genomic_DNA"/>
</dbReference>
<evidence type="ECO:0000313" key="2">
    <source>
        <dbReference type="EMBL" id="MBA9078247.1"/>
    </source>
</evidence>
<keyword evidence="2" id="KW-0808">Transferase</keyword>
<feature type="domain" description="PhnB-like" evidence="1">
    <location>
        <begin position="10"/>
        <end position="123"/>
    </location>
</feature>
<dbReference type="Proteomes" id="UP000563094">
    <property type="component" value="Unassembled WGS sequence"/>
</dbReference>
<keyword evidence="2" id="KW-0830">Ubiquinone</keyword>
<dbReference type="AlphaFoldDB" id="A0A839GTP8"/>
<reference evidence="2 3" key="1">
    <citation type="submission" date="2020-08" db="EMBL/GenBank/DDBJ databases">
        <title>Genomic Encyclopedia of Type Strains, Phase IV (KMG-IV): sequencing the most valuable type-strain genomes for metagenomic binning, comparative biology and taxonomic classification.</title>
        <authorList>
            <person name="Goeker M."/>
        </authorList>
    </citation>
    <scope>NUCLEOTIDE SEQUENCE [LARGE SCALE GENOMIC DNA]</scope>
    <source>
        <strain evidence="2 3">DSM 29854</strain>
    </source>
</reference>
<dbReference type="InterPro" id="IPR009725">
    <property type="entry name" value="3_dmu_93_MTrfase"/>
</dbReference>
<gene>
    <name evidence="2" type="ORF">FHS90_002973</name>
</gene>
<dbReference type="RefSeq" id="WP_182513519.1">
    <property type="nucleotide sequence ID" value="NZ_JACJIQ010000012.1"/>
</dbReference>
<comment type="caution">
    <text evidence="2">The sequence shown here is derived from an EMBL/GenBank/DDBJ whole genome shotgun (WGS) entry which is preliminary data.</text>
</comment>
<proteinExistence type="predicted"/>
<dbReference type="GO" id="GO:0008168">
    <property type="term" value="F:methyltransferase activity"/>
    <property type="evidence" value="ECO:0007669"/>
    <property type="project" value="UniProtKB-KW"/>
</dbReference>
<keyword evidence="3" id="KW-1185">Reference proteome</keyword>
<dbReference type="InterPro" id="IPR029068">
    <property type="entry name" value="Glyas_Bleomycin-R_OHBP_Dase"/>
</dbReference>
<protein>
    <submittedName>
        <fullName evidence="2">Putative 3-demethylubiquinone-9 3-methyltransferase (Glyoxalase superfamily)</fullName>
    </submittedName>
</protein>
<dbReference type="PIRSF" id="PIRSF021700">
    <property type="entry name" value="3_dmu_93_MTrfase"/>
    <property type="match status" value="1"/>
</dbReference>
<sequence length="163" mass="18174">MEITPNAQPKITPFLWFNGTAEEAMLFYTSIFKHSRIGSVQRYPANGTMPAGTVLSCTFELEGQKFMALNGSPAPSFTPAVSFFVHCEDQAEVDELWDKLSAGGREDRCGWLQDRYGLSWQIIPRQLAQLLHTPDPDKAGRVLQAMLQMTKIDIATLERAHAG</sequence>
<dbReference type="SUPFAM" id="SSF54593">
    <property type="entry name" value="Glyoxalase/Bleomycin resistance protein/Dihydroxybiphenyl dioxygenase"/>
    <property type="match status" value="1"/>
</dbReference>
<dbReference type="GO" id="GO:0032259">
    <property type="term" value="P:methylation"/>
    <property type="evidence" value="ECO:0007669"/>
    <property type="project" value="UniProtKB-KW"/>
</dbReference>
<name>A0A839GTP8_9BACT</name>
<dbReference type="Gene3D" id="3.10.180.10">
    <property type="entry name" value="2,3-Dihydroxybiphenyl 1,2-Dioxygenase, domain 1"/>
    <property type="match status" value="1"/>
</dbReference>
<keyword evidence="2" id="KW-0489">Methyltransferase</keyword>
<dbReference type="PANTHER" id="PTHR33990">
    <property type="entry name" value="PROTEIN YJDN-RELATED"/>
    <property type="match status" value="1"/>
</dbReference>
<dbReference type="InterPro" id="IPR028973">
    <property type="entry name" value="PhnB-like"/>
</dbReference>
<dbReference type="CDD" id="cd06588">
    <property type="entry name" value="PhnB_like"/>
    <property type="match status" value="1"/>
</dbReference>
<accession>A0A839GTP8</accession>
<evidence type="ECO:0000313" key="3">
    <source>
        <dbReference type="Proteomes" id="UP000563094"/>
    </source>
</evidence>
<evidence type="ECO:0000259" key="1">
    <source>
        <dbReference type="Pfam" id="PF06983"/>
    </source>
</evidence>